<proteinExistence type="predicted"/>
<dbReference type="GO" id="GO:0043683">
    <property type="term" value="P:type IV pilus assembly"/>
    <property type="evidence" value="ECO:0007669"/>
    <property type="project" value="TreeGrafter"/>
</dbReference>
<accession>A0A383CF17</accession>
<dbReference type="GO" id="GO:0043107">
    <property type="term" value="P:type IV pilus-dependent motility"/>
    <property type="evidence" value="ECO:0007669"/>
    <property type="project" value="TreeGrafter"/>
</dbReference>
<dbReference type="InterPro" id="IPR052534">
    <property type="entry name" value="Extracell_DNA_Util/SecSys_Comp"/>
</dbReference>
<dbReference type="EMBL" id="UINC01208266">
    <property type="protein sequence ID" value="SVE30724.1"/>
    <property type="molecule type" value="Genomic_DNA"/>
</dbReference>
<protein>
    <submittedName>
        <fullName evidence="1">Uncharacterized protein</fullName>
    </submittedName>
</protein>
<dbReference type="Pfam" id="PF05137">
    <property type="entry name" value="PilN"/>
    <property type="match status" value="1"/>
</dbReference>
<feature type="non-terminal residue" evidence="1">
    <location>
        <position position="1"/>
    </location>
</feature>
<dbReference type="AlphaFoldDB" id="A0A383CF17"/>
<reference evidence="1" key="1">
    <citation type="submission" date="2018-05" db="EMBL/GenBank/DDBJ databases">
        <authorList>
            <person name="Lanie J.A."/>
            <person name="Ng W.-L."/>
            <person name="Kazmierczak K.M."/>
            <person name="Andrzejewski T.M."/>
            <person name="Davidsen T.M."/>
            <person name="Wayne K.J."/>
            <person name="Tettelin H."/>
            <person name="Glass J.I."/>
            <person name="Rusch D."/>
            <person name="Podicherti R."/>
            <person name="Tsui H.-C.T."/>
            <person name="Winkler M.E."/>
        </authorList>
    </citation>
    <scope>NUCLEOTIDE SEQUENCE</scope>
</reference>
<name>A0A383CF17_9ZZZZ</name>
<dbReference type="PANTHER" id="PTHR40278">
    <property type="entry name" value="DNA UTILIZATION PROTEIN HOFN"/>
    <property type="match status" value="1"/>
</dbReference>
<dbReference type="PANTHER" id="PTHR40278:SF2">
    <property type="entry name" value="TYPE IV PILUS INNER MEMBRANE COMPONENT PILN"/>
    <property type="match status" value="1"/>
</dbReference>
<organism evidence="1">
    <name type="scientific">marine metagenome</name>
    <dbReference type="NCBI Taxonomy" id="408172"/>
    <lineage>
        <taxon>unclassified sequences</taxon>
        <taxon>metagenomes</taxon>
        <taxon>ecological metagenomes</taxon>
    </lineage>
</organism>
<gene>
    <name evidence="1" type="ORF">METZ01_LOCUS483578</name>
</gene>
<dbReference type="InterPro" id="IPR007813">
    <property type="entry name" value="PilN"/>
</dbReference>
<evidence type="ECO:0000313" key="1">
    <source>
        <dbReference type="EMBL" id="SVE30724.1"/>
    </source>
</evidence>
<sequence>QIEHQLTRNDFLETEIESANQKIGKIRSIKESKKEVLARMGIITQLKHERVTIVKALDALARRRPEGMYFTEMRKNEGLIALNGVAESNKRVSDLMDNLKGSSSFDAADIKAVKSGSGDASSLMDFELLVTETITNAESG</sequence>